<dbReference type="OrthoDB" id="488854at2"/>
<gene>
    <name evidence="1" type="ORF">NIES21_15290</name>
</gene>
<organism evidence="1 2">
    <name type="scientific">Anabaenopsis circularis NIES-21</name>
    <dbReference type="NCBI Taxonomy" id="1085406"/>
    <lineage>
        <taxon>Bacteria</taxon>
        <taxon>Bacillati</taxon>
        <taxon>Cyanobacteriota</taxon>
        <taxon>Cyanophyceae</taxon>
        <taxon>Nostocales</taxon>
        <taxon>Nodulariaceae</taxon>
        <taxon>Anabaenopsis</taxon>
    </lineage>
</organism>
<evidence type="ECO:0000313" key="2">
    <source>
        <dbReference type="Proteomes" id="UP000218287"/>
    </source>
</evidence>
<reference evidence="1 2" key="1">
    <citation type="submission" date="2017-06" db="EMBL/GenBank/DDBJ databases">
        <title>Genome sequencing of cyanobaciteial culture collection at National Institute for Environmental Studies (NIES).</title>
        <authorList>
            <person name="Hirose Y."/>
            <person name="Shimura Y."/>
            <person name="Fujisawa T."/>
            <person name="Nakamura Y."/>
            <person name="Kawachi M."/>
        </authorList>
    </citation>
    <scope>NUCLEOTIDE SEQUENCE [LARGE SCALE GENOMIC DNA]</scope>
    <source>
        <strain evidence="1 2">NIES-21</strain>
    </source>
</reference>
<sequence>MSEPTLAQVFGANATQNSSGITISKTDLAAFGLTASGTNTAESLAVALILQMANYLNETNQATNSDIQVTIAKSDFESLVTRNDANYRQVTFNVNLQTIDTTFIIDPDNY</sequence>
<name>A0A1Z4GDW7_9CYAN</name>
<keyword evidence="2" id="KW-1185">Reference proteome</keyword>
<dbReference type="Proteomes" id="UP000218287">
    <property type="component" value="Chromosome"/>
</dbReference>
<dbReference type="EMBL" id="AP018174">
    <property type="protein sequence ID" value="BAY15710.1"/>
    <property type="molecule type" value="Genomic_DNA"/>
</dbReference>
<accession>A0A1Z4GDW7</accession>
<protein>
    <submittedName>
        <fullName evidence="1">Uncharacterized protein</fullName>
    </submittedName>
</protein>
<proteinExistence type="predicted"/>
<evidence type="ECO:0000313" key="1">
    <source>
        <dbReference type="EMBL" id="BAY15710.1"/>
    </source>
</evidence>
<dbReference type="AlphaFoldDB" id="A0A1Z4GDW7"/>